<keyword evidence="1" id="KW-0812">Transmembrane</keyword>
<sequence length="49" mass="5314">MVLSLNCVFSFRAKVSLNSLGLLNPAACCCALVIFVVPLAIFIRLYCCC</sequence>
<reference evidence="2" key="2">
    <citation type="submission" date="2015-03" db="EMBL/GenBank/DDBJ databases">
        <authorList>
            <person name="Chow C.-E.T."/>
            <person name="Winget D.M."/>
            <person name="White R.A.III."/>
            <person name="Hallam S.J."/>
            <person name="Suttle C.A."/>
        </authorList>
    </citation>
    <scope>NUCLEOTIDE SEQUENCE</scope>
    <source>
        <strain evidence="2">Oxic1_5</strain>
    </source>
</reference>
<keyword evidence="1" id="KW-1133">Transmembrane helix</keyword>
<dbReference type="EMBL" id="KR029600">
    <property type="protein sequence ID" value="AKH47939.1"/>
    <property type="molecule type" value="Genomic_DNA"/>
</dbReference>
<feature type="transmembrane region" description="Helical" evidence="1">
    <location>
        <begin position="20"/>
        <end position="47"/>
    </location>
</feature>
<evidence type="ECO:0000313" key="2">
    <source>
        <dbReference type="EMBL" id="AKH47939.1"/>
    </source>
</evidence>
<reference evidence="2" key="1">
    <citation type="journal article" date="2015" name="Front. Microbiol.">
        <title>Combining genomic sequencing methods to explore viral diversity and reveal potential virus-host interactions.</title>
        <authorList>
            <person name="Chow C.E."/>
            <person name="Winget D.M."/>
            <person name="White R.A.III."/>
            <person name="Hallam S.J."/>
            <person name="Suttle C.A."/>
        </authorList>
    </citation>
    <scope>NUCLEOTIDE SEQUENCE</scope>
    <source>
        <strain evidence="2">Oxic1_5</strain>
    </source>
</reference>
<evidence type="ECO:0000256" key="1">
    <source>
        <dbReference type="SAM" id="Phobius"/>
    </source>
</evidence>
<accession>A0A0F7L5Y4</accession>
<organism evidence="2">
    <name type="scientific">uncultured marine virus</name>
    <dbReference type="NCBI Taxonomy" id="186617"/>
    <lineage>
        <taxon>Viruses</taxon>
        <taxon>environmental samples</taxon>
    </lineage>
</organism>
<protein>
    <submittedName>
        <fullName evidence="2">Uncharacterized protein</fullName>
    </submittedName>
</protein>
<name>A0A0F7L5Y4_9VIRU</name>
<keyword evidence="1" id="KW-0472">Membrane</keyword>
<proteinExistence type="predicted"/>